<accession>X0VDF7</accession>
<sequence>VYFFPVISDVYKLSIQIYPLTPEIVAKIMTKISEFAAKVIYSTGLCLVENRCFWEGFLQEKDLTKGIDDINDILQSIAEVKDVTILKVLNH</sequence>
<dbReference type="EMBL" id="BARS01023346">
    <property type="protein sequence ID" value="GAG10483.1"/>
    <property type="molecule type" value="Genomic_DNA"/>
</dbReference>
<evidence type="ECO:0008006" key="2">
    <source>
        <dbReference type="Google" id="ProtNLM"/>
    </source>
</evidence>
<feature type="non-terminal residue" evidence="1">
    <location>
        <position position="1"/>
    </location>
</feature>
<protein>
    <recommendedName>
        <fullName evidence="2">ACT domain-containing protein</fullName>
    </recommendedName>
</protein>
<proteinExistence type="predicted"/>
<name>X0VDF7_9ZZZZ</name>
<reference evidence="1" key="1">
    <citation type="journal article" date="2014" name="Front. Microbiol.">
        <title>High frequency of phylogenetically diverse reductive dehalogenase-homologous genes in deep subseafloor sedimentary metagenomes.</title>
        <authorList>
            <person name="Kawai M."/>
            <person name="Futagami T."/>
            <person name="Toyoda A."/>
            <person name="Takaki Y."/>
            <person name="Nishi S."/>
            <person name="Hori S."/>
            <person name="Arai W."/>
            <person name="Tsubouchi T."/>
            <person name="Morono Y."/>
            <person name="Uchiyama I."/>
            <person name="Ito T."/>
            <person name="Fujiyama A."/>
            <person name="Inagaki F."/>
            <person name="Takami H."/>
        </authorList>
    </citation>
    <scope>NUCLEOTIDE SEQUENCE</scope>
    <source>
        <strain evidence="1">Expedition CK06-06</strain>
    </source>
</reference>
<dbReference type="AlphaFoldDB" id="X0VDF7"/>
<gene>
    <name evidence="1" type="ORF">S01H1_37181</name>
</gene>
<comment type="caution">
    <text evidence="1">The sequence shown here is derived from an EMBL/GenBank/DDBJ whole genome shotgun (WGS) entry which is preliminary data.</text>
</comment>
<organism evidence="1">
    <name type="scientific">marine sediment metagenome</name>
    <dbReference type="NCBI Taxonomy" id="412755"/>
    <lineage>
        <taxon>unclassified sequences</taxon>
        <taxon>metagenomes</taxon>
        <taxon>ecological metagenomes</taxon>
    </lineage>
</organism>
<evidence type="ECO:0000313" key="1">
    <source>
        <dbReference type="EMBL" id="GAG10483.1"/>
    </source>
</evidence>